<evidence type="ECO:0000313" key="2">
    <source>
        <dbReference type="Proteomes" id="UP000663827"/>
    </source>
</evidence>
<accession>A0A8H3E1N0</accession>
<reference evidence="1" key="1">
    <citation type="submission" date="2021-01" db="EMBL/GenBank/DDBJ databases">
        <authorList>
            <person name="Kaushik A."/>
        </authorList>
    </citation>
    <scope>NUCLEOTIDE SEQUENCE</scope>
    <source>
        <strain evidence="1">AG5</strain>
    </source>
</reference>
<gene>
    <name evidence="1" type="ORF">RDB_LOCUS50236</name>
</gene>
<evidence type="ECO:0000313" key="1">
    <source>
        <dbReference type="EMBL" id="CAE7113425.1"/>
    </source>
</evidence>
<comment type="caution">
    <text evidence="1">The sequence shown here is derived from an EMBL/GenBank/DDBJ whole genome shotgun (WGS) entry which is preliminary data.</text>
</comment>
<name>A0A8H3E1N0_9AGAM</name>
<dbReference type="EMBL" id="CAJNJQ010000996">
    <property type="protein sequence ID" value="CAE7113425.1"/>
    <property type="molecule type" value="Genomic_DNA"/>
</dbReference>
<dbReference type="Proteomes" id="UP000663827">
    <property type="component" value="Unassembled WGS sequence"/>
</dbReference>
<protein>
    <submittedName>
        <fullName evidence="1">Uncharacterized protein</fullName>
    </submittedName>
</protein>
<organism evidence="1 2">
    <name type="scientific">Rhizoctonia solani</name>
    <dbReference type="NCBI Taxonomy" id="456999"/>
    <lineage>
        <taxon>Eukaryota</taxon>
        <taxon>Fungi</taxon>
        <taxon>Dikarya</taxon>
        <taxon>Basidiomycota</taxon>
        <taxon>Agaricomycotina</taxon>
        <taxon>Agaricomycetes</taxon>
        <taxon>Cantharellales</taxon>
        <taxon>Ceratobasidiaceae</taxon>
        <taxon>Rhizoctonia</taxon>
    </lineage>
</organism>
<proteinExistence type="predicted"/>
<dbReference type="AlphaFoldDB" id="A0A8H3E1N0"/>
<sequence>MGNVQGLPPCPPDISEPHYLALLFARECMGCGQSIGATLYGELRVRFCRSCRHSRLVVLNGLDPRVDRLIYRSPEPIRVPLELSGPPVSCAIRVEADAIREKFKELLEAGDTDVLDAWEQERRMVTIERIKEARAIRAFLKSWKPNMRGLKPK</sequence>